<reference evidence="1 2" key="1">
    <citation type="submission" date="2011-11" db="EMBL/GenBank/DDBJ databases">
        <title>The Genome Sequence of Dialister succinatiphilus YIT 11850.</title>
        <authorList>
            <consortium name="The Broad Institute Genome Sequencing Platform"/>
            <person name="Earl A."/>
            <person name="Ward D."/>
            <person name="Feldgarden M."/>
            <person name="Gevers D."/>
            <person name="Morotomi M."/>
            <person name="Young S.K."/>
            <person name="Zeng Q."/>
            <person name="Gargeya S."/>
            <person name="Fitzgerald M."/>
            <person name="Haas B."/>
            <person name="Abouelleil A."/>
            <person name="Alvarado L."/>
            <person name="Arachchi H.M."/>
            <person name="Berlin A."/>
            <person name="Brown A."/>
            <person name="Chapman S.B."/>
            <person name="Dunbar C."/>
            <person name="Gearin G."/>
            <person name="Goldberg J."/>
            <person name="Griggs A."/>
            <person name="Gujja S."/>
            <person name="Heiman D."/>
            <person name="Howarth C."/>
            <person name="Lui A."/>
            <person name="MacDonald P.J.P."/>
            <person name="Montmayeur A."/>
            <person name="Murphy C."/>
            <person name="Neiman D."/>
            <person name="Pearson M."/>
            <person name="Priest M."/>
            <person name="Roberts A."/>
            <person name="Saif S."/>
            <person name="Shea T."/>
            <person name="Sisk P."/>
            <person name="Stolte C."/>
            <person name="Sykes S."/>
            <person name="Wortman J."/>
            <person name="Nusbaum C."/>
            <person name="Birren B."/>
        </authorList>
    </citation>
    <scope>NUCLEOTIDE SEQUENCE [LARGE SCALE GENOMIC DNA]</scope>
    <source>
        <strain evidence="1 2">YIT 11850</strain>
    </source>
</reference>
<dbReference type="HOGENOM" id="CLU_2449857_0_0_9"/>
<sequence length="89" mass="10351">MVTEINRSLIMQFCRFEVLANDISENLQGNMEDLDPLEVKSMLESYESINKIVLQLYKTLQFATIKDESADMGNKFTRMFNESLKEGDF</sequence>
<dbReference type="AlphaFoldDB" id="H1CYY1"/>
<proteinExistence type="predicted"/>
<protein>
    <submittedName>
        <fullName evidence="1">Uncharacterized protein</fullName>
    </submittedName>
</protein>
<comment type="caution">
    <text evidence="1">The sequence shown here is derived from an EMBL/GenBank/DDBJ whole genome shotgun (WGS) entry which is preliminary data.</text>
</comment>
<evidence type="ECO:0000313" key="1">
    <source>
        <dbReference type="EMBL" id="EHO63552.1"/>
    </source>
</evidence>
<name>H1CYY1_9FIRM</name>
<gene>
    <name evidence="1" type="ORF">HMPREF9453_00569</name>
</gene>
<evidence type="ECO:0000313" key="2">
    <source>
        <dbReference type="Proteomes" id="UP000003277"/>
    </source>
</evidence>
<dbReference type="Proteomes" id="UP000003277">
    <property type="component" value="Unassembled WGS sequence"/>
</dbReference>
<keyword evidence="2" id="KW-1185">Reference proteome</keyword>
<dbReference type="PATRIC" id="fig|742743.3.peg.581"/>
<dbReference type="EMBL" id="ADLT01000015">
    <property type="protein sequence ID" value="EHO63552.1"/>
    <property type="molecule type" value="Genomic_DNA"/>
</dbReference>
<dbReference type="STRING" id="742743.HMPREF9453_00569"/>
<organism evidence="1 2">
    <name type="scientific">Dialister succinatiphilus YIT 11850</name>
    <dbReference type="NCBI Taxonomy" id="742743"/>
    <lineage>
        <taxon>Bacteria</taxon>
        <taxon>Bacillati</taxon>
        <taxon>Bacillota</taxon>
        <taxon>Negativicutes</taxon>
        <taxon>Veillonellales</taxon>
        <taxon>Veillonellaceae</taxon>
        <taxon>Dialister</taxon>
    </lineage>
</organism>
<accession>H1CYY1</accession>